<dbReference type="PANTHER" id="PTHR31503:SF48">
    <property type="entry name" value="VACUOLAR CATION_PROTON EXCHANGER 2"/>
    <property type="match status" value="1"/>
</dbReference>
<dbReference type="GO" id="GO:0009705">
    <property type="term" value="C:plant-type vacuole membrane"/>
    <property type="evidence" value="ECO:0007669"/>
    <property type="project" value="TreeGrafter"/>
</dbReference>
<keyword evidence="1" id="KW-0050">Antiport</keyword>
<evidence type="ECO:0000313" key="4">
    <source>
        <dbReference type="EMBL" id="KAK2654510.1"/>
    </source>
</evidence>
<dbReference type="AlphaFoldDB" id="A0AAD9X7W2"/>
<evidence type="ECO:0000256" key="2">
    <source>
        <dbReference type="ARBA" id="ARBA00023065"/>
    </source>
</evidence>
<dbReference type="GO" id="GO:0006874">
    <property type="term" value="P:intracellular calcium ion homeostasis"/>
    <property type="evidence" value="ECO:0007669"/>
    <property type="project" value="TreeGrafter"/>
</dbReference>
<name>A0AAD9X7W2_9ROSI</name>
<organism evidence="4 5">
    <name type="scientific">Dipteronia dyeriana</name>
    <dbReference type="NCBI Taxonomy" id="168575"/>
    <lineage>
        <taxon>Eukaryota</taxon>
        <taxon>Viridiplantae</taxon>
        <taxon>Streptophyta</taxon>
        <taxon>Embryophyta</taxon>
        <taxon>Tracheophyta</taxon>
        <taxon>Spermatophyta</taxon>
        <taxon>Magnoliopsida</taxon>
        <taxon>eudicotyledons</taxon>
        <taxon>Gunneridae</taxon>
        <taxon>Pentapetalae</taxon>
        <taxon>rosids</taxon>
        <taxon>malvids</taxon>
        <taxon>Sapindales</taxon>
        <taxon>Sapindaceae</taxon>
        <taxon>Hippocastanoideae</taxon>
        <taxon>Acereae</taxon>
        <taxon>Dipteronia</taxon>
    </lineage>
</organism>
<dbReference type="EMBL" id="JANJYI010000004">
    <property type="protein sequence ID" value="KAK2654510.1"/>
    <property type="molecule type" value="Genomic_DNA"/>
</dbReference>
<accession>A0AAD9X7W2</accession>
<sequence length="103" mass="12026">MLVAYAAYLVFQLKSQKDLYIPLTEEENQNGDRDNDNNDGGYDEAPEISKWESIVWFLIMTAWISFLSEYLGDAVQCRRITIHVFWSIHEKLSLDGCLFCREP</sequence>
<evidence type="ECO:0000256" key="3">
    <source>
        <dbReference type="SAM" id="MobiDB-lite"/>
    </source>
</evidence>
<dbReference type="PANTHER" id="PTHR31503">
    <property type="entry name" value="VACUOLAR CALCIUM ION TRANSPORTER"/>
    <property type="match status" value="1"/>
</dbReference>
<feature type="region of interest" description="Disordered" evidence="3">
    <location>
        <begin position="24"/>
        <end position="43"/>
    </location>
</feature>
<dbReference type="GO" id="GO:0015369">
    <property type="term" value="F:calcium:proton antiporter activity"/>
    <property type="evidence" value="ECO:0007669"/>
    <property type="project" value="TreeGrafter"/>
</dbReference>
<reference evidence="4" key="1">
    <citation type="journal article" date="2023" name="Plant J.">
        <title>Genome sequences and population genomics provide insights into the demographic history, inbreeding, and mutation load of two 'living fossil' tree species of Dipteronia.</title>
        <authorList>
            <person name="Feng Y."/>
            <person name="Comes H.P."/>
            <person name="Chen J."/>
            <person name="Zhu S."/>
            <person name="Lu R."/>
            <person name="Zhang X."/>
            <person name="Li P."/>
            <person name="Qiu J."/>
            <person name="Olsen K.M."/>
            <person name="Qiu Y."/>
        </authorList>
    </citation>
    <scope>NUCLEOTIDE SEQUENCE</scope>
    <source>
        <strain evidence="4">KIB01</strain>
    </source>
</reference>
<dbReference type="InterPro" id="IPR004713">
    <property type="entry name" value="CaH_exchang"/>
</dbReference>
<comment type="caution">
    <text evidence="4">The sequence shown here is derived from an EMBL/GenBank/DDBJ whole genome shotgun (WGS) entry which is preliminary data.</text>
</comment>
<evidence type="ECO:0000256" key="1">
    <source>
        <dbReference type="ARBA" id="ARBA00022449"/>
    </source>
</evidence>
<keyword evidence="1" id="KW-0813">Transport</keyword>
<gene>
    <name evidence="4" type="ORF">Ddye_014366</name>
</gene>
<protein>
    <submittedName>
        <fullName evidence="4">Uncharacterized protein</fullName>
    </submittedName>
</protein>
<keyword evidence="5" id="KW-1185">Reference proteome</keyword>
<keyword evidence="2" id="KW-0406">Ion transport</keyword>
<evidence type="ECO:0000313" key="5">
    <source>
        <dbReference type="Proteomes" id="UP001280121"/>
    </source>
</evidence>
<dbReference type="Proteomes" id="UP001280121">
    <property type="component" value="Unassembled WGS sequence"/>
</dbReference>
<proteinExistence type="predicted"/>